<evidence type="ECO:0000313" key="1">
    <source>
        <dbReference type="EMBL" id="TEA36003.1"/>
    </source>
</evidence>
<protein>
    <submittedName>
        <fullName evidence="1">Uncharacterized protein</fullName>
    </submittedName>
</protein>
<keyword evidence="2" id="KW-1185">Reference proteome</keyword>
<dbReference type="Proteomes" id="UP000295264">
    <property type="component" value="Unassembled WGS sequence"/>
</dbReference>
<name>A0A484GJY0_SOUCH</name>
<feature type="non-terminal residue" evidence="1">
    <location>
        <position position="37"/>
    </location>
</feature>
<organism evidence="1 2">
    <name type="scientific">Sousa chinensis</name>
    <name type="common">Indo-pacific humpbacked dolphin</name>
    <name type="synonym">Steno chinensis</name>
    <dbReference type="NCBI Taxonomy" id="103600"/>
    <lineage>
        <taxon>Eukaryota</taxon>
        <taxon>Metazoa</taxon>
        <taxon>Chordata</taxon>
        <taxon>Craniata</taxon>
        <taxon>Vertebrata</taxon>
        <taxon>Euteleostomi</taxon>
        <taxon>Mammalia</taxon>
        <taxon>Eutheria</taxon>
        <taxon>Laurasiatheria</taxon>
        <taxon>Artiodactyla</taxon>
        <taxon>Whippomorpha</taxon>
        <taxon>Cetacea</taxon>
        <taxon>Odontoceti</taxon>
        <taxon>Delphinidae</taxon>
        <taxon>Sousa</taxon>
    </lineage>
</organism>
<sequence>MVRLGEKRSMEQEHCCPCLASCELTCTLWSVHLPTSR</sequence>
<accession>A0A484GJY0</accession>
<proteinExistence type="predicted"/>
<evidence type="ECO:0000313" key="2">
    <source>
        <dbReference type="Proteomes" id="UP000295264"/>
    </source>
</evidence>
<dbReference type="EMBL" id="QWLN02006797">
    <property type="protein sequence ID" value="TEA36003.1"/>
    <property type="molecule type" value="Genomic_DNA"/>
</dbReference>
<comment type="caution">
    <text evidence="1">The sequence shown here is derived from an EMBL/GenBank/DDBJ whole genome shotgun (WGS) entry which is preliminary data.</text>
</comment>
<gene>
    <name evidence="1" type="ORF">DBR06_SOUSAS810131</name>
</gene>
<dbReference type="AlphaFoldDB" id="A0A484GJY0"/>
<reference evidence="1 2" key="1">
    <citation type="journal article" date="2018" name="Genomics">
        <title>Molecular footprints of inshore aquatic adaptation in Indo-Pacific humpback dolphin (Sousa chinensis).</title>
        <authorList>
            <person name="Ming Y."/>
            <person name="Jian J."/>
            <person name="Yu F."/>
            <person name="Yu X."/>
            <person name="Wang J."/>
            <person name="Liu W."/>
        </authorList>
    </citation>
    <scope>NUCLEOTIDE SEQUENCE [LARGE SCALE GENOMIC DNA]</scope>
    <source>
        <strain evidence="1">MY-2018</strain>
        <tissue evidence="1">Skin</tissue>
    </source>
</reference>